<accession>A0ABV6BPT8</accession>
<evidence type="ECO:0000313" key="4">
    <source>
        <dbReference type="Proteomes" id="UP001589734"/>
    </source>
</evidence>
<evidence type="ECO:0000313" key="3">
    <source>
        <dbReference type="EMBL" id="MFC0077478.1"/>
    </source>
</evidence>
<keyword evidence="2" id="KW-0812">Transmembrane</keyword>
<protein>
    <recommendedName>
        <fullName evidence="5">DUF3592 domain-containing protein</fullName>
    </recommendedName>
</protein>
<keyword evidence="2" id="KW-1133">Transmembrane helix</keyword>
<dbReference type="EMBL" id="JBHLYW010000008">
    <property type="protein sequence ID" value="MFC0077478.1"/>
    <property type="molecule type" value="Genomic_DNA"/>
</dbReference>
<evidence type="ECO:0000256" key="2">
    <source>
        <dbReference type="SAM" id="Phobius"/>
    </source>
</evidence>
<feature type="coiled-coil region" evidence="1">
    <location>
        <begin position="133"/>
        <end position="160"/>
    </location>
</feature>
<keyword evidence="1" id="KW-0175">Coiled coil</keyword>
<evidence type="ECO:0008006" key="5">
    <source>
        <dbReference type="Google" id="ProtNLM"/>
    </source>
</evidence>
<feature type="transmembrane region" description="Helical" evidence="2">
    <location>
        <begin position="12"/>
        <end position="35"/>
    </location>
</feature>
<comment type="caution">
    <text evidence="3">The sequence shown here is derived from an EMBL/GenBank/DDBJ whole genome shotgun (WGS) entry which is preliminary data.</text>
</comment>
<proteinExistence type="predicted"/>
<organism evidence="3 4">
    <name type="scientific">Flavobacterium procerum</name>
    <dbReference type="NCBI Taxonomy" id="1455569"/>
    <lineage>
        <taxon>Bacteria</taxon>
        <taxon>Pseudomonadati</taxon>
        <taxon>Bacteroidota</taxon>
        <taxon>Flavobacteriia</taxon>
        <taxon>Flavobacteriales</taxon>
        <taxon>Flavobacteriaceae</taxon>
        <taxon>Flavobacterium</taxon>
    </lineage>
</organism>
<feature type="transmembrane region" description="Helical" evidence="2">
    <location>
        <begin position="47"/>
        <end position="65"/>
    </location>
</feature>
<dbReference type="Proteomes" id="UP001589734">
    <property type="component" value="Unassembled WGS sequence"/>
</dbReference>
<reference evidence="3 4" key="1">
    <citation type="submission" date="2024-09" db="EMBL/GenBank/DDBJ databases">
        <authorList>
            <person name="Sun Q."/>
            <person name="Mori K."/>
        </authorList>
    </citation>
    <scope>NUCLEOTIDE SEQUENCE [LARGE SCALE GENOMIC DNA]</scope>
    <source>
        <strain evidence="3 4">CGMCC 1.12926</strain>
    </source>
</reference>
<feature type="transmembrane region" description="Helical" evidence="2">
    <location>
        <begin position="308"/>
        <end position="326"/>
    </location>
</feature>
<keyword evidence="4" id="KW-1185">Reference proteome</keyword>
<evidence type="ECO:0000256" key="1">
    <source>
        <dbReference type="SAM" id="Coils"/>
    </source>
</evidence>
<name>A0ABV6BPT8_9FLAO</name>
<feature type="transmembrane region" description="Helical" evidence="2">
    <location>
        <begin position="158"/>
        <end position="179"/>
    </location>
</feature>
<sequence>MKENLVKARKKTSYIVICSIGILFFLFLTILFWTNFLEETNIGIKELLPSILLFCGSFFCLYSLLQVPNLFYNSVKIEFRNAFGKVKKSIMLTDIEGWATQQKSSKYSNWEDFTFITKDQRQHKLHSYYFDDYEAVKNLLTRGRRKNKELEKELERKLILKYAKVTLLVGIVFLSIAFVRKDTLTLNETKQISGVLSEDIFVEKYKKTTTFYIYLENYPEIDFEIRDDMFLGNYESLIQNYKRGSSISFKISREDFEKKLQPNPNLNLIEKYWNRYESKIVQLEDKNNTYVSLESYNSTIKDHNTSKTAFFGFMGILFLVISGIFYKNRNKTMS</sequence>
<gene>
    <name evidence="3" type="ORF">ACFFLS_10530</name>
</gene>
<dbReference type="RefSeq" id="WP_379684981.1">
    <property type="nucleotide sequence ID" value="NZ_JBHLYW010000008.1"/>
</dbReference>
<keyword evidence="2" id="KW-0472">Membrane</keyword>